<dbReference type="AlphaFoldDB" id="A0A379WP90"/>
<proteinExistence type="predicted"/>
<protein>
    <submittedName>
        <fullName evidence="2">Hydrocephalus-inducing protein Hy-3</fullName>
    </submittedName>
</protein>
<organism evidence="2 3">
    <name type="scientific">Salmonella enterica I</name>
    <dbReference type="NCBI Taxonomy" id="59201"/>
    <lineage>
        <taxon>Bacteria</taxon>
        <taxon>Pseudomonadati</taxon>
        <taxon>Pseudomonadota</taxon>
        <taxon>Gammaproteobacteria</taxon>
        <taxon>Enterobacterales</taxon>
        <taxon>Enterobacteriaceae</taxon>
        <taxon>Salmonella</taxon>
    </lineage>
</organism>
<feature type="chain" id="PRO_5016870859" evidence="1">
    <location>
        <begin position="20"/>
        <end position="38"/>
    </location>
</feature>
<feature type="signal peptide" evidence="1">
    <location>
        <begin position="1"/>
        <end position="19"/>
    </location>
</feature>
<sequence length="38" mass="3946">MKKVILGAVLFTLSGSVLSSSLQDQLAAVAQAEQQGKK</sequence>
<evidence type="ECO:0000313" key="3">
    <source>
        <dbReference type="Proteomes" id="UP000254712"/>
    </source>
</evidence>
<reference evidence="2 3" key="1">
    <citation type="submission" date="2018-06" db="EMBL/GenBank/DDBJ databases">
        <authorList>
            <consortium name="Pathogen Informatics"/>
            <person name="Doyle S."/>
        </authorList>
    </citation>
    <scope>NUCLEOTIDE SEQUENCE [LARGE SCALE GENOMIC DNA]</scope>
    <source>
        <strain evidence="2 3">NCTC8261</strain>
    </source>
</reference>
<accession>A0A379WP90</accession>
<dbReference type="Proteomes" id="UP000254712">
    <property type="component" value="Unassembled WGS sequence"/>
</dbReference>
<evidence type="ECO:0000256" key="1">
    <source>
        <dbReference type="SAM" id="SignalP"/>
    </source>
</evidence>
<keyword evidence="1" id="KW-0732">Signal</keyword>
<dbReference type="EMBL" id="UGXT01000002">
    <property type="protein sequence ID" value="SUH35823.1"/>
    <property type="molecule type" value="Genomic_DNA"/>
</dbReference>
<evidence type="ECO:0000313" key="2">
    <source>
        <dbReference type="EMBL" id="SUH35823.1"/>
    </source>
</evidence>
<name>A0A379WP90_SALET</name>
<gene>
    <name evidence="2" type="ORF">NCTC8261_02064</name>
</gene>